<dbReference type="InterPro" id="IPR045864">
    <property type="entry name" value="aa-tRNA-synth_II/BPL/LPL"/>
</dbReference>
<gene>
    <name evidence="9" type="ORF">RCL2_002644000</name>
    <name evidence="8" type="ORF">RclHR1_09300006</name>
</gene>
<sequence>MIIYRLINCSIKRRIILSPNKLRFYTNSYPYQKQTDIDQFANSQVAFPSRTHTCGDLRLNHVNRRVVLSGWAQRIRKLSPELIFLPIRDSYGTTQLVYRSSKLADDTSLVLRNELSQLSTESVICVEGVVIQRSQDTINKNMLTGEIEVEIDKLYCLNPAYTLPFLPSDKKLSSEEVRLKHRYIDLRRDIIQNNLRKRSLVSWTIRDFLVNEGFVEVETPILFKSTPEGAREFVVPTRTKGLFYALTQSPQQYKQLLMTGGIDKYFQIAKCFRDEDLRADRQPEFTQIDLEMSFVKIDDIISLIEKMLVQVWKKVLGIDLTNKVPFQRMTFNEAMRKFGSDKPDTRHGMEIKDISSFISDPSVLSEYYVECLVIKNGIKFLSNSEIESLKLLDNNSEDSKAKCEFHEIKADKLDSWFFNSHILKRSSSLHDSFTKELNIEVGDFVIMNKRKKNLTKSWTLLGRIRSRIITLLQLKDISVISPLKHNFLWIESFPLFTYNDDTGQLASTHHPFTAPLSEDIELLLKNPEKVKGQNYDLILNGVEIGGGSIRIHSPKLQRIIFKKILKLGDEEIKGFEHLTNALGHGCPPHGGIALGFDRLLTIMFETNSIKNVIAFPKTASGNDLTVSSPSEISKEKMEEYGIQLISDN</sequence>
<evidence type="ECO:0000256" key="1">
    <source>
        <dbReference type="ARBA" id="ARBA00006303"/>
    </source>
</evidence>
<dbReference type="GO" id="GO:0006422">
    <property type="term" value="P:aspartyl-tRNA aminoacylation"/>
    <property type="evidence" value="ECO:0007669"/>
    <property type="project" value="TreeGrafter"/>
</dbReference>
<evidence type="ECO:0000256" key="2">
    <source>
        <dbReference type="ARBA" id="ARBA00022598"/>
    </source>
</evidence>
<dbReference type="HAMAP" id="MF_00044">
    <property type="entry name" value="Asp_tRNA_synth_type1"/>
    <property type="match status" value="1"/>
</dbReference>
<keyword evidence="3" id="KW-0547">Nucleotide-binding</keyword>
<dbReference type="PROSITE" id="PS50862">
    <property type="entry name" value="AA_TRNA_LIGASE_II"/>
    <property type="match status" value="1"/>
</dbReference>
<evidence type="ECO:0000256" key="6">
    <source>
        <dbReference type="ARBA" id="ARBA00023146"/>
    </source>
</evidence>
<proteinExistence type="inferred from homology"/>
<dbReference type="GO" id="GO:0005524">
    <property type="term" value="F:ATP binding"/>
    <property type="evidence" value="ECO:0007669"/>
    <property type="project" value="UniProtKB-KW"/>
</dbReference>
<dbReference type="InterPro" id="IPR004364">
    <property type="entry name" value="Aa-tRNA-synt_II"/>
</dbReference>
<dbReference type="EMBL" id="BEXD01004349">
    <property type="protein sequence ID" value="GBC10059.1"/>
    <property type="molecule type" value="Genomic_DNA"/>
</dbReference>
<dbReference type="PANTHER" id="PTHR22594">
    <property type="entry name" value="ASPARTYL/LYSYL-TRNA SYNTHETASE"/>
    <property type="match status" value="1"/>
</dbReference>
<dbReference type="Gene3D" id="3.30.1360.30">
    <property type="entry name" value="GAD-like domain"/>
    <property type="match status" value="1"/>
</dbReference>
<evidence type="ECO:0000313" key="9">
    <source>
        <dbReference type="EMBL" id="GES99963.1"/>
    </source>
</evidence>
<evidence type="ECO:0000259" key="7">
    <source>
        <dbReference type="PROSITE" id="PS50862"/>
    </source>
</evidence>
<dbReference type="AlphaFoldDB" id="A0A2Z6SQE7"/>
<dbReference type="InterPro" id="IPR004524">
    <property type="entry name" value="Asp-tRNA-ligase_1"/>
</dbReference>
<dbReference type="InterPro" id="IPR047089">
    <property type="entry name" value="Asp-tRNA-ligase_1_N"/>
</dbReference>
<dbReference type="EMBL" id="BLAL01000285">
    <property type="protein sequence ID" value="GES99963.1"/>
    <property type="molecule type" value="Genomic_DNA"/>
</dbReference>
<dbReference type="NCBIfam" id="TIGR00459">
    <property type="entry name" value="aspS_bact"/>
    <property type="match status" value="1"/>
</dbReference>
<dbReference type="Gene3D" id="3.30.930.10">
    <property type="entry name" value="Bira Bifunctional Protein, Domain 2"/>
    <property type="match status" value="1"/>
</dbReference>
<evidence type="ECO:0000256" key="5">
    <source>
        <dbReference type="ARBA" id="ARBA00022917"/>
    </source>
</evidence>
<dbReference type="GO" id="GO:0004815">
    <property type="term" value="F:aspartate-tRNA ligase activity"/>
    <property type="evidence" value="ECO:0007669"/>
    <property type="project" value="TreeGrafter"/>
</dbReference>
<protein>
    <submittedName>
        <fullName evidence="9">Aspartyl-tRNA synthetase</fullName>
    </submittedName>
</protein>
<dbReference type="Proteomes" id="UP000615446">
    <property type="component" value="Unassembled WGS sequence"/>
</dbReference>
<comment type="caution">
    <text evidence="8">The sequence shown here is derived from an EMBL/GenBank/DDBJ whole genome shotgun (WGS) entry which is preliminary data.</text>
</comment>
<keyword evidence="10" id="KW-1185">Reference proteome</keyword>
<accession>A0A2Z6SQE7</accession>
<dbReference type="Pfam" id="PF00152">
    <property type="entry name" value="tRNA-synt_2"/>
    <property type="match status" value="1"/>
</dbReference>
<dbReference type="PANTHER" id="PTHR22594:SF5">
    <property type="entry name" value="ASPARTATE--TRNA LIGASE, MITOCHONDRIAL"/>
    <property type="match status" value="1"/>
</dbReference>
<dbReference type="InterPro" id="IPR006195">
    <property type="entry name" value="aa-tRNA-synth_II"/>
</dbReference>
<dbReference type="Proteomes" id="UP000247702">
    <property type="component" value="Unassembled WGS sequence"/>
</dbReference>
<dbReference type="InterPro" id="IPR012340">
    <property type="entry name" value="NA-bd_OB-fold"/>
</dbReference>
<keyword evidence="4" id="KW-0067">ATP-binding</keyword>
<dbReference type="NCBIfam" id="NF001750">
    <property type="entry name" value="PRK00476.1"/>
    <property type="match status" value="1"/>
</dbReference>
<dbReference type="InterPro" id="IPR002312">
    <property type="entry name" value="Asp/Asn-tRNA-synth_IIb"/>
</dbReference>
<comment type="similarity">
    <text evidence="1">Belongs to the class-II aminoacyl-tRNA synthetase family. Type 1 subfamily.</text>
</comment>
<dbReference type="STRING" id="94130.A0A2Z6SQE7"/>
<evidence type="ECO:0000313" key="8">
    <source>
        <dbReference type="EMBL" id="GBC10059.1"/>
    </source>
</evidence>
<dbReference type="CDD" id="cd04317">
    <property type="entry name" value="EcAspRS_like_N"/>
    <property type="match status" value="1"/>
</dbReference>
<evidence type="ECO:0000313" key="10">
    <source>
        <dbReference type="Proteomes" id="UP000247702"/>
    </source>
</evidence>
<dbReference type="OrthoDB" id="439710at2759"/>
<keyword evidence="2" id="KW-0436">Ligase</keyword>
<name>A0A2Z6SQE7_9GLOM</name>
<evidence type="ECO:0000256" key="3">
    <source>
        <dbReference type="ARBA" id="ARBA00022741"/>
    </source>
</evidence>
<dbReference type="SUPFAM" id="SSF50249">
    <property type="entry name" value="Nucleic acid-binding proteins"/>
    <property type="match status" value="1"/>
</dbReference>
<reference evidence="8 10" key="1">
    <citation type="submission" date="2017-11" db="EMBL/GenBank/DDBJ databases">
        <title>The genome of Rhizophagus clarus HR1 reveals common genetic basis of auxotrophy among arbuscular mycorrhizal fungi.</title>
        <authorList>
            <person name="Kobayashi Y."/>
        </authorList>
    </citation>
    <scope>NUCLEOTIDE SEQUENCE [LARGE SCALE GENOMIC DNA]</scope>
    <source>
        <strain evidence="8 10">HR1</strain>
    </source>
</reference>
<dbReference type="CDD" id="cd00777">
    <property type="entry name" value="AspRS_core"/>
    <property type="match status" value="1"/>
</dbReference>
<keyword evidence="5" id="KW-0648">Protein biosynthesis</keyword>
<reference evidence="9" key="2">
    <citation type="submission" date="2019-10" db="EMBL/GenBank/DDBJ databases">
        <title>Conservation and host-specific expression of non-tandemly repeated heterogenous ribosome RNA gene in arbuscular mycorrhizal fungi.</title>
        <authorList>
            <person name="Maeda T."/>
            <person name="Kobayashi Y."/>
            <person name="Nakagawa T."/>
            <person name="Ezawa T."/>
            <person name="Yamaguchi K."/>
            <person name="Bino T."/>
            <person name="Nishimoto Y."/>
            <person name="Shigenobu S."/>
            <person name="Kawaguchi M."/>
        </authorList>
    </citation>
    <scope>NUCLEOTIDE SEQUENCE</scope>
    <source>
        <strain evidence="9">HR1</strain>
    </source>
</reference>
<feature type="domain" description="Aminoacyl-transfer RNA synthetases class-II family profile" evidence="7">
    <location>
        <begin position="205"/>
        <end position="616"/>
    </location>
</feature>
<keyword evidence="6 9" id="KW-0030">Aminoacyl-tRNA synthetase</keyword>
<dbReference type="GO" id="GO:0005739">
    <property type="term" value="C:mitochondrion"/>
    <property type="evidence" value="ECO:0007669"/>
    <property type="project" value="TreeGrafter"/>
</dbReference>
<dbReference type="PRINTS" id="PR01042">
    <property type="entry name" value="TRNASYNTHASP"/>
</dbReference>
<organism evidence="8 10">
    <name type="scientific">Rhizophagus clarus</name>
    <dbReference type="NCBI Taxonomy" id="94130"/>
    <lineage>
        <taxon>Eukaryota</taxon>
        <taxon>Fungi</taxon>
        <taxon>Fungi incertae sedis</taxon>
        <taxon>Mucoromycota</taxon>
        <taxon>Glomeromycotina</taxon>
        <taxon>Glomeromycetes</taxon>
        <taxon>Glomerales</taxon>
        <taxon>Glomeraceae</taxon>
        <taxon>Rhizophagus</taxon>
    </lineage>
</organism>
<evidence type="ECO:0000256" key="4">
    <source>
        <dbReference type="ARBA" id="ARBA00022840"/>
    </source>
</evidence>
<dbReference type="Gene3D" id="2.40.50.140">
    <property type="entry name" value="Nucleic acid-binding proteins"/>
    <property type="match status" value="1"/>
</dbReference>
<dbReference type="InterPro" id="IPR004115">
    <property type="entry name" value="GAD-like_sf"/>
</dbReference>
<dbReference type="InterPro" id="IPR047090">
    <property type="entry name" value="AspRS_core"/>
</dbReference>
<dbReference type="SUPFAM" id="SSF55681">
    <property type="entry name" value="Class II aaRS and biotin synthetases"/>
    <property type="match status" value="1"/>
</dbReference>